<evidence type="ECO:0000313" key="13">
    <source>
        <dbReference type="EMBL" id="SPF44093.1"/>
    </source>
</evidence>
<dbReference type="PRINTS" id="PR00134">
    <property type="entry name" value="GLHYDRLASE10"/>
</dbReference>
<evidence type="ECO:0000256" key="11">
    <source>
        <dbReference type="SAM" id="SignalP"/>
    </source>
</evidence>
<comment type="catalytic activity">
    <reaction evidence="1 10">
        <text>Endohydrolysis of (1-&gt;4)-beta-D-xylosidic linkages in xylans.</text>
        <dbReference type="EC" id="3.2.1.8"/>
    </reaction>
</comment>
<keyword evidence="4 11" id="KW-0732">Signal</keyword>
<dbReference type="PROSITE" id="PS00591">
    <property type="entry name" value="GH10_1"/>
    <property type="match status" value="1"/>
</dbReference>
<dbReference type="EC" id="3.2.1.8" evidence="10"/>
<proteinExistence type="inferred from homology"/>
<evidence type="ECO:0000256" key="5">
    <source>
        <dbReference type="ARBA" id="ARBA00022801"/>
    </source>
</evidence>
<feature type="domain" description="GH10" evidence="12">
    <location>
        <begin position="20"/>
        <end position="347"/>
    </location>
</feature>
<dbReference type="Pfam" id="PF00331">
    <property type="entry name" value="Glyco_hydro_10"/>
    <property type="match status" value="1"/>
</dbReference>
<dbReference type="InterPro" id="IPR031158">
    <property type="entry name" value="GH10_AS"/>
</dbReference>
<dbReference type="InterPro" id="IPR017853">
    <property type="entry name" value="GH"/>
</dbReference>
<dbReference type="InterPro" id="IPR001000">
    <property type="entry name" value="GH10_dom"/>
</dbReference>
<evidence type="ECO:0000313" key="14">
    <source>
        <dbReference type="Proteomes" id="UP000238701"/>
    </source>
</evidence>
<dbReference type="PANTHER" id="PTHR31490:SF88">
    <property type="entry name" value="BETA-XYLANASE"/>
    <property type="match status" value="1"/>
</dbReference>
<keyword evidence="5 10" id="KW-0378">Hydrolase</keyword>
<keyword evidence="7 10" id="KW-0326">Glycosidase</keyword>
<dbReference type="Proteomes" id="UP000238701">
    <property type="component" value="Unassembled WGS sequence"/>
</dbReference>
<name>A0A2U3KWU1_9BACT</name>
<evidence type="ECO:0000256" key="3">
    <source>
        <dbReference type="ARBA" id="ARBA00022651"/>
    </source>
</evidence>
<dbReference type="InterPro" id="IPR044846">
    <property type="entry name" value="GH10"/>
</dbReference>
<dbReference type="Gene3D" id="3.20.20.80">
    <property type="entry name" value="Glycosidases"/>
    <property type="match status" value="1"/>
</dbReference>
<keyword evidence="3 13" id="KW-0858">Xylan degradation</keyword>
<dbReference type="PANTHER" id="PTHR31490">
    <property type="entry name" value="GLYCOSYL HYDROLASE"/>
    <property type="match status" value="1"/>
</dbReference>
<dbReference type="PROSITE" id="PS51760">
    <property type="entry name" value="GH10_2"/>
    <property type="match status" value="1"/>
</dbReference>
<comment type="similarity">
    <text evidence="2 10">Belongs to the glycosyl hydrolase 10 (cellulase F) family.</text>
</comment>
<dbReference type="GO" id="GO:0045493">
    <property type="term" value="P:xylan catabolic process"/>
    <property type="evidence" value="ECO:0007669"/>
    <property type="project" value="UniProtKB-KW"/>
</dbReference>
<evidence type="ECO:0000256" key="9">
    <source>
        <dbReference type="PROSITE-ProRule" id="PRU10061"/>
    </source>
</evidence>
<dbReference type="AlphaFoldDB" id="A0A2U3KWU1"/>
<feature type="signal peptide" evidence="11">
    <location>
        <begin position="1"/>
        <end position="19"/>
    </location>
</feature>
<reference evidence="14" key="1">
    <citation type="submission" date="2018-02" db="EMBL/GenBank/DDBJ databases">
        <authorList>
            <person name="Hausmann B."/>
        </authorList>
    </citation>
    <scope>NUCLEOTIDE SEQUENCE [LARGE SCALE GENOMIC DNA]</scope>
    <source>
        <strain evidence="14">Peat soil MAG SbA1</strain>
    </source>
</reference>
<dbReference type="GO" id="GO:0031176">
    <property type="term" value="F:endo-1,4-beta-xylanase activity"/>
    <property type="evidence" value="ECO:0007669"/>
    <property type="project" value="UniProtKB-EC"/>
</dbReference>
<keyword evidence="8 10" id="KW-0624">Polysaccharide degradation</keyword>
<feature type="chain" id="PRO_5015558546" description="Beta-xylanase" evidence="11">
    <location>
        <begin position="20"/>
        <end position="356"/>
    </location>
</feature>
<dbReference type="SUPFAM" id="SSF51445">
    <property type="entry name" value="(Trans)glycosidases"/>
    <property type="match status" value="1"/>
</dbReference>
<evidence type="ECO:0000256" key="6">
    <source>
        <dbReference type="ARBA" id="ARBA00023277"/>
    </source>
</evidence>
<evidence type="ECO:0000256" key="2">
    <source>
        <dbReference type="ARBA" id="ARBA00007495"/>
    </source>
</evidence>
<protein>
    <recommendedName>
        <fullName evidence="10">Beta-xylanase</fullName>
        <ecNumber evidence="10">3.2.1.8</ecNumber>
    </recommendedName>
</protein>
<dbReference type="EMBL" id="OMOD01000146">
    <property type="protein sequence ID" value="SPF44093.1"/>
    <property type="molecule type" value="Genomic_DNA"/>
</dbReference>
<evidence type="ECO:0000256" key="4">
    <source>
        <dbReference type="ARBA" id="ARBA00022729"/>
    </source>
</evidence>
<sequence length="356" mass="39461">MTALRVHLPLLVILLVAAAASPPVTLRQAADRAGVLVGAAVRPSLFSEAAYSETLAREYNMVEPEDVMKWWVVRRDSKFDFREGDEVVRFAQAHGMKVRGHCLVWDHANPAWLTEGGFTPGQLSHLLEEHITTVMKHYAGQVFAWDVVNEALDEGGRPKDSLWYNQPGIGLAEKGTAYVERAFRWAHQADPHALLFYNEAEGEGLNRKSDAIYAMVKDFRQRGVPIDGVGLQLHISRLDLDTAAIGANIARLTALGVQVHISELDVALPLDPSTGQVRKDDLLRQADVYRGVVRACRQNPGCTAIQTWGFTDKYSWIGSHSRGTRGAALPFDRAYKPKPAYDAMLEELTGRPSKEP</sequence>
<evidence type="ECO:0000256" key="8">
    <source>
        <dbReference type="ARBA" id="ARBA00023326"/>
    </source>
</evidence>
<feature type="active site" description="Nucleophile" evidence="9">
    <location>
        <position position="263"/>
    </location>
</feature>
<evidence type="ECO:0000256" key="1">
    <source>
        <dbReference type="ARBA" id="ARBA00000681"/>
    </source>
</evidence>
<gene>
    <name evidence="13" type="ORF">SBA1_510030</name>
</gene>
<evidence type="ECO:0000256" key="10">
    <source>
        <dbReference type="RuleBase" id="RU361174"/>
    </source>
</evidence>
<dbReference type="OrthoDB" id="9809277at2"/>
<keyword evidence="6 10" id="KW-0119">Carbohydrate metabolism</keyword>
<organism evidence="13 14">
    <name type="scientific">Candidatus Sulfotelmatobacter kueseliae</name>
    <dbReference type="NCBI Taxonomy" id="2042962"/>
    <lineage>
        <taxon>Bacteria</taxon>
        <taxon>Pseudomonadati</taxon>
        <taxon>Acidobacteriota</taxon>
        <taxon>Terriglobia</taxon>
        <taxon>Terriglobales</taxon>
        <taxon>Candidatus Korobacteraceae</taxon>
        <taxon>Candidatus Sulfotelmatobacter</taxon>
    </lineage>
</organism>
<evidence type="ECO:0000256" key="7">
    <source>
        <dbReference type="ARBA" id="ARBA00023295"/>
    </source>
</evidence>
<dbReference type="SMART" id="SM00633">
    <property type="entry name" value="Glyco_10"/>
    <property type="match status" value="1"/>
</dbReference>
<accession>A0A2U3KWU1</accession>
<evidence type="ECO:0000259" key="12">
    <source>
        <dbReference type="PROSITE" id="PS51760"/>
    </source>
</evidence>